<sequence length="500" mass="53696">MDTNNTRRLADLININDQELAAIAVSGIELDSREVTAGDVFLACAGFASDGRDYIDQAIAAGAVAVLAEQDERWPNHSMRHGIPIVVVEKLSQKISAIAGQFYKHPSQQLPVLAVTGTNGKTSCTQLLQQLLNALDKSCGVIGTLGAGADGELAAGINTTPSAVAIQKLLANWLADNISTAAMEVSSHGLEQGRVQALQFELALFTNLSRDHLDYHGSMQAYAEAKARLFRQPGLKHAVINIDDNFSSSLLSIINDDVEVTRFSIDAAQDKNKRIDVWVENISYHPDGVSAELHSPWGEFELHSPLLGSFNLSNVVAVVSSLGVLGYPVATVIEKLQVLGTIAGRMEKVTSATDINVVVDYAHTPDALEKALVAMRQHSEGDVWCVFGCGGDRDQGKRSLMGETVQRYADHVVVTSDNPRHESASDIINQILGGVNCPSLVEEDRAKAIDFTIANAKAGDCVLLAGKGHEEYQQVGDLRVPFSDIKQARLALAKRAGVSQ</sequence>
<evidence type="ECO:0000256" key="5">
    <source>
        <dbReference type="ARBA" id="ARBA00022741"/>
    </source>
</evidence>
<dbReference type="InterPro" id="IPR035911">
    <property type="entry name" value="MurE/MurF_N"/>
</dbReference>
<dbReference type="PANTHER" id="PTHR23135:SF4">
    <property type="entry name" value="UDP-N-ACETYLMURAMOYL-L-ALANYL-D-GLUTAMATE--2,6-DIAMINOPIMELATE LIGASE MURE HOMOLOG, CHLOROPLASTIC"/>
    <property type="match status" value="1"/>
</dbReference>
<feature type="binding site" evidence="11">
    <location>
        <position position="32"/>
    </location>
    <ligand>
        <name>UDP-N-acetyl-alpha-D-muramoyl-L-alanyl-D-glutamate</name>
        <dbReference type="ChEBI" id="CHEBI:83900"/>
    </ligand>
</feature>
<keyword evidence="11" id="KW-0460">Magnesium</keyword>
<feature type="binding site" evidence="11">
    <location>
        <position position="393"/>
    </location>
    <ligand>
        <name>meso-2,6-diaminopimelate</name>
        <dbReference type="ChEBI" id="CHEBI:57791"/>
    </ligand>
</feature>
<dbReference type="InterPro" id="IPR036615">
    <property type="entry name" value="Mur_ligase_C_dom_sf"/>
</dbReference>
<evidence type="ECO:0000259" key="15">
    <source>
        <dbReference type="Pfam" id="PF08245"/>
    </source>
</evidence>
<dbReference type="Gene3D" id="3.40.1190.10">
    <property type="entry name" value="Mur-like, catalytic domain"/>
    <property type="match status" value="1"/>
</dbReference>
<dbReference type="Pfam" id="PF01225">
    <property type="entry name" value="Mur_ligase"/>
    <property type="match status" value="1"/>
</dbReference>
<dbReference type="Gene3D" id="3.40.1390.10">
    <property type="entry name" value="MurE/MurF, N-terminal domain"/>
    <property type="match status" value="1"/>
</dbReference>
<dbReference type="GO" id="GO:0008360">
    <property type="term" value="P:regulation of cell shape"/>
    <property type="evidence" value="ECO:0007669"/>
    <property type="project" value="UniProtKB-KW"/>
</dbReference>
<evidence type="ECO:0000256" key="7">
    <source>
        <dbReference type="ARBA" id="ARBA00022960"/>
    </source>
</evidence>
<dbReference type="EMBL" id="CP019343">
    <property type="protein sequence ID" value="ARN76380.1"/>
    <property type="molecule type" value="Genomic_DNA"/>
</dbReference>
<dbReference type="InterPro" id="IPR018109">
    <property type="entry name" value="Folylpolyglutamate_synth_CS"/>
</dbReference>
<dbReference type="KEGG" id="osg:BST96_11640"/>
<feature type="binding site" evidence="11">
    <location>
        <begin position="417"/>
        <end position="420"/>
    </location>
    <ligand>
        <name>meso-2,6-diaminopimelate</name>
        <dbReference type="ChEBI" id="CHEBI:57791"/>
    </ligand>
</feature>
<gene>
    <name evidence="11" type="primary">murE</name>
    <name evidence="16" type="ORF">BST96_11640</name>
</gene>
<evidence type="ECO:0000313" key="17">
    <source>
        <dbReference type="Proteomes" id="UP000193450"/>
    </source>
</evidence>
<dbReference type="SUPFAM" id="SSF63418">
    <property type="entry name" value="MurE/MurF N-terminal domain"/>
    <property type="match status" value="1"/>
</dbReference>
<comment type="similarity">
    <text evidence="1 11">Belongs to the MurCDEF family. MurE subfamily.</text>
</comment>
<dbReference type="PANTHER" id="PTHR23135">
    <property type="entry name" value="MUR LIGASE FAMILY MEMBER"/>
    <property type="match status" value="1"/>
</dbReference>
<dbReference type="GO" id="GO:0000287">
    <property type="term" value="F:magnesium ion binding"/>
    <property type="evidence" value="ECO:0007669"/>
    <property type="project" value="UniProtKB-UniRule"/>
</dbReference>
<keyword evidence="8 11" id="KW-0573">Peptidoglycan synthesis</keyword>
<reference evidence="16 17" key="1">
    <citation type="submission" date="2016-11" db="EMBL/GenBank/DDBJ databases">
        <title>Trade-off between light-utilization and light-protection in marine flavobacteria.</title>
        <authorList>
            <person name="Kumagai Y."/>
        </authorList>
    </citation>
    <scope>NUCLEOTIDE SEQUENCE [LARGE SCALE GENOMIC DNA]</scope>
    <source>
        <strain evidence="16 17">NBRC 107125</strain>
    </source>
</reference>
<evidence type="ECO:0000313" key="16">
    <source>
        <dbReference type="EMBL" id="ARN76380.1"/>
    </source>
</evidence>
<protein>
    <recommendedName>
        <fullName evidence="11">UDP-N-acetylmuramoyl-L-alanyl-D-glutamate--2,6-diaminopimelate ligase</fullName>
        <ecNumber evidence="11">6.3.2.13</ecNumber>
    </recommendedName>
    <alternativeName>
        <fullName evidence="11">Meso-A2pm-adding enzyme</fullName>
    </alternativeName>
    <alternativeName>
        <fullName evidence="11">Meso-diaminopimelate-adding enzyme</fullName>
    </alternativeName>
    <alternativeName>
        <fullName evidence="11">UDP-MurNAc-L-Ala-D-Glu:meso-diaminopimelate ligase</fullName>
    </alternativeName>
    <alternativeName>
        <fullName evidence="11">UDP-MurNAc-tripeptide synthetase</fullName>
    </alternativeName>
    <alternativeName>
        <fullName evidence="11">UDP-N-acetylmuramyl-tripeptide synthetase</fullName>
    </alternativeName>
</protein>
<evidence type="ECO:0000256" key="11">
    <source>
        <dbReference type="HAMAP-Rule" id="MF_00208"/>
    </source>
</evidence>
<dbReference type="Proteomes" id="UP000193450">
    <property type="component" value="Chromosome"/>
</dbReference>
<dbReference type="NCBIfam" id="TIGR01085">
    <property type="entry name" value="murE"/>
    <property type="match status" value="1"/>
</dbReference>
<dbReference type="GO" id="GO:0071555">
    <property type="term" value="P:cell wall organization"/>
    <property type="evidence" value="ECO:0007669"/>
    <property type="project" value="UniProtKB-KW"/>
</dbReference>
<keyword evidence="10 11" id="KW-0961">Cell wall biogenesis/degradation</keyword>
<evidence type="ECO:0000256" key="4">
    <source>
        <dbReference type="ARBA" id="ARBA00022618"/>
    </source>
</evidence>
<keyword evidence="7 11" id="KW-0133">Cell shape</keyword>
<proteinExistence type="inferred from homology"/>
<evidence type="ECO:0000256" key="10">
    <source>
        <dbReference type="ARBA" id="ARBA00023316"/>
    </source>
</evidence>
<keyword evidence="3 11" id="KW-0436">Ligase</keyword>
<comment type="pathway">
    <text evidence="11 12">Cell wall biogenesis; peptidoglycan biosynthesis.</text>
</comment>
<accession>A0A1X9NEC1</accession>
<feature type="binding site" evidence="11">
    <location>
        <begin position="159"/>
        <end position="160"/>
    </location>
    <ligand>
        <name>UDP-N-acetyl-alpha-D-muramoyl-L-alanyl-D-glutamate</name>
        <dbReference type="ChEBI" id="CHEBI:83900"/>
    </ligand>
</feature>
<evidence type="ECO:0000256" key="2">
    <source>
        <dbReference type="ARBA" id="ARBA00022490"/>
    </source>
</evidence>
<dbReference type="AlphaFoldDB" id="A0A1X9NEC1"/>
<feature type="binding site" evidence="11">
    <location>
        <position position="466"/>
    </location>
    <ligand>
        <name>meso-2,6-diaminopimelate</name>
        <dbReference type="ChEBI" id="CHEBI:57791"/>
    </ligand>
</feature>
<evidence type="ECO:0000256" key="8">
    <source>
        <dbReference type="ARBA" id="ARBA00022984"/>
    </source>
</evidence>
<dbReference type="HAMAP" id="MF_00208">
    <property type="entry name" value="MurE"/>
    <property type="match status" value="1"/>
</dbReference>
<dbReference type="GO" id="GO:0009252">
    <property type="term" value="P:peptidoglycan biosynthetic process"/>
    <property type="evidence" value="ECO:0007669"/>
    <property type="project" value="UniProtKB-UniRule"/>
</dbReference>
<name>A0A1X9NEC1_9GAMM</name>
<evidence type="ECO:0000256" key="6">
    <source>
        <dbReference type="ARBA" id="ARBA00022840"/>
    </source>
</evidence>
<evidence type="ECO:0000259" key="14">
    <source>
        <dbReference type="Pfam" id="PF02875"/>
    </source>
</evidence>
<dbReference type="NCBIfam" id="NF001124">
    <property type="entry name" value="PRK00139.1-2"/>
    <property type="match status" value="1"/>
</dbReference>
<evidence type="ECO:0000256" key="1">
    <source>
        <dbReference type="ARBA" id="ARBA00005898"/>
    </source>
</evidence>
<dbReference type="NCBIfam" id="NF001126">
    <property type="entry name" value="PRK00139.1-4"/>
    <property type="match status" value="1"/>
</dbReference>
<dbReference type="OrthoDB" id="9800958at2"/>
<dbReference type="GO" id="GO:0004326">
    <property type="term" value="F:tetrahydrofolylpolyglutamate synthase activity"/>
    <property type="evidence" value="ECO:0007669"/>
    <property type="project" value="InterPro"/>
</dbReference>
<dbReference type="Pfam" id="PF02875">
    <property type="entry name" value="Mur_ligase_C"/>
    <property type="match status" value="1"/>
</dbReference>
<dbReference type="Pfam" id="PF08245">
    <property type="entry name" value="Mur_ligase_M"/>
    <property type="match status" value="1"/>
</dbReference>
<feature type="binding site" evidence="11">
    <location>
        <position position="192"/>
    </location>
    <ligand>
        <name>UDP-N-acetyl-alpha-D-muramoyl-L-alanyl-D-glutamate</name>
        <dbReference type="ChEBI" id="CHEBI:83900"/>
    </ligand>
</feature>
<feature type="binding site" evidence="11">
    <location>
        <position position="30"/>
    </location>
    <ligand>
        <name>UDP-N-acetyl-alpha-D-muramoyl-L-alanyl-D-glutamate</name>
        <dbReference type="ChEBI" id="CHEBI:83900"/>
    </ligand>
</feature>
<feature type="domain" description="Mur ligase N-terminal catalytic" evidence="13">
    <location>
        <begin position="25"/>
        <end position="102"/>
    </location>
</feature>
<keyword evidence="6 11" id="KW-0067">ATP-binding</keyword>
<dbReference type="Gene3D" id="3.90.190.20">
    <property type="entry name" value="Mur ligase, C-terminal domain"/>
    <property type="match status" value="1"/>
</dbReference>
<evidence type="ECO:0000256" key="9">
    <source>
        <dbReference type="ARBA" id="ARBA00023306"/>
    </source>
</evidence>
<dbReference type="SUPFAM" id="SSF53244">
    <property type="entry name" value="MurD-like peptide ligases, peptide-binding domain"/>
    <property type="match status" value="1"/>
</dbReference>
<comment type="subcellular location">
    <subcellularLocation>
        <location evidence="11 12">Cytoplasm</location>
    </subcellularLocation>
</comment>
<feature type="short sequence motif" description="Meso-diaminopimelate recognition motif" evidence="11">
    <location>
        <begin position="417"/>
        <end position="420"/>
    </location>
</feature>
<evidence type="ECO:0000259" key="13">
    <source>
        <dbReference type="Pfam" id="PF01225"/>
    </source>
</evidence>
<feature type="binding site" evidence="11">
    <location>
        <position position="194"/>
    </location>
    <ligand>
        <name>UDP-N-acetyl-alpha-D-muramoyl-L-alanyl-D-glutamate</name>
        <dbReference type="ChEBI" id="CHEBI:83900"/>
    </ligand>
</feature>
<dbReference type="InterPro" id="IPR036565">
    <property type="entry name" value="Mur-like_cat_sf"/>
</dbReference>
<dbReference type="GO" id="GO:0005737">
    <property type="term" value="C:cytoplasm"/>
    <property type="evidence" value="ECO:0007669"/>
    <property type="project" value="UniProtKB-SubCell"/>
</dbReference>
<keyword evidence="5 11" id="KW-0547">Nucleotide-binding</keyword>
<organism evidence="16 17">
    <name type="scientific">Oceanicoccus sagamiensis</name>
    <dbReference type="NCBI Taxonomy" id="716816"/>
    <lineage>
        <taxon>Bacteria</taxon>
        <taxon>Pseudomonadati</taxon>
        <taxon>Pseudomonadota</taxon>
        <taxon>Gammaproteobacteria</taxon>
        <taxon>Cellvibrionales</taxon>
        <taxon>Spongiibacteraceae</taxon>
        <taxon>Oceanicoccus</taxon>
    </lineage>
</organism>
<dbReference type="InterPro" id="IPR005761">
    <property type="entry name" value="UDP-N-AcMur-Glu-dNH2Pim_ligase"/>
</dbReference>
<feature type="domain" description="Mur ligase C-terminal" evidence="14">
    <location>
        <begin position="344"/>
        <end position="468"/>
    </location>
</feature>
<dbReference type="PROSITE" id="PS01011">
    <property type="entry name" value="FOLYLPOLYGLU_SYNT_1"/>
    <property type="match status" value="1"/>
</dbReference>
<keyword evidence="9 11" id="KW-0131">Cell cycle</keyword>
<keyword evidence="4 11" id="KW-0132">Cell division</keyword>
<feature type="binding site" evidence="11">
    <location>
        <position position="470"/>
    </location>
    <ligand>
        <name>meso-2,6-diaminopimelate</name>
        <dbReference type="ChEBI" id="CHEBI:57791"/>
    </ligand>
</feature>
<dbReference type="STRING" id="716816.BST96_11640"/>
<comment type="cofactor">
    <cofactor evidence="11">
        <name>Mg(2+)</name>
        <dbReference type="ChEBI" id="CHEBI:18420"/>
    </cofactor>
</comment>
<dbReference type="SUPFAM" id="SSF53623">
    <property type="entry name" value="MurD-like peptide ligases, catalytic domain"/>
    <property type="match status" value="1"/>
</dbReference>
<dbReference type="InterPro" id="IPR000713">
    <property type="entry name" value="Mur_ligase_N"/>
</dbReference>
<keyword evidence="2 11" id="KW-0963">Cytoplasm</keyword>
<dbReference type="UniPathway" id="UPA00219"/>
<comment type="PTM">
    <text evidence="11">Carboxylation is probably crucial for Mg(2+) binding and, consequently, for the gamma-phosphate positioning of ATP.</text>
</comment>
<comment type="caution">
    <text evidence="11">Lacks conserved residue(s) required for the propagation of feature annotation.</text>
</comment>
<feature type="domain" description="Mur ligase central" evidence="15">
    <location>
        <begin position="115"/>
        <end position="319"/>
    </location>
</feature>
<dbReference type="NCBIfam" id="NF001123">
    <property type="entry name" value="PRK00139.1-1"/>
    <property type="match status" value="1"/>
</dbReference>
<feature type="modified residue" description="N6-carboxylysine" evidence="11">
    <location>
        <position position="226"/>
    </location>
</feature>
<keyword evidence="17" id="KW-1185">Reference proteome</keyword>
<comment type="function">
    <text evidence="11">Catalyzes the addition of meso-diaminopimelic acid to the nucleotide precursor UDP-N-acetylmuramoyl-L-alanyl-D-glutamate (UMAG) in the biosynthesis of bacterial cell-wall peptidoglycan.</text>
</comment>
<feature type="binding site" evidence="11">
    <location>
        <position position="158"/>
    </location>
    <ligand>
        <name>UDP-N-acetyl-alpha-D-muramoyl-L-alanyl-D-glutamate</name>
        <dbReference type="ChEBI" id="CHEBI:83900"/>
    </ligand>
</feature>
<dbReference type="EC" id="6.3.2.13" evidence="11"/>
<dbReference type="GO" id="GO:0008765">
    <property type="term" value="F:UDP-N-acetylmuramoylalanyl-D-glutamate-2,6-diaminopimelate ligase activity"/>
    <property type="evidence" value="ECO:0007669"/>
    <property type="project" value="UniProtKB-UniRule"/>
</dbReference>
<dbReference type="InterPro" id="IPR004101">
    <property type="entry name" value="Mur_ligase_C"/>
</dbReference>
<dbReference type="GO" id="GO:0051301">
    <property type="term" value="P:cell division"/>
    <property type="evidence" value="ECO:0007669"/>
    <property type="project" value="UniProtKB-KW"/>
</dbReference>
<feature type="binding site" evidence="11">
    <location>
        <position position="186"/>
    </location>
    <ligand>
        <name>UDP-N-acetyl-alpha-D-muramoyl-L-alanyl-D-glutamate</name>
        <dbReference type="ChEBI" id="CHEBI:83900"/>
    </ligand>
</feature>
<dbReference type="GO" id="GO:0005524">
    <property type="term" value="F:ATP binding"/>
    <property type="evidence" value="ECO:0007669"/>
    <property type="project" value="UniProtKB-UniRule"/>
</dbReference>
<comment type="catalytic activity">
    <reaction evidence="11">
        <text>UDP-N-acetyl-alpha-D-muramoyl-L-alanyl-D-glutamate + meso-2,6-diaminopimelate + ATP = UDP-N-acetyl-alpha-D-muramoyl-L-alanyl-gamma-D-glutamyl-meso-2,6-diaminopimelate + ADP + phosphate + H(+)</text>
        <dbReference type="Rhea" id="RHEA:23676"/>
        <dbReference type="ChEBI" id="CHEBI:15378"/>
        <dbReference type="ChEBI" id="CHEBI:30616"/>
        <dbReference type="ChEBI" id="CHEBI:43474"/>
        <dbReference type="ChEBI" id="CHEBI:57791"/>
        <dbReference type="ChEBI" id="CHEBI:83900"/>
        <dbReference type="ChEBI" id="CHEBI:83905"/>
        <dbReference type="ChEBI" id="CHEBI:456216"/>
        <dbReference type="EC" id="6.3.2.13"/>
    </reaction>
</comment>
<dbReference type="InterPro" id="IPR013221">
    <property type="entry name" value="Mur_ligase_cen"/>
</dbReference>
<feature type="binding site" evidence="11">
    <location>
        <begin position="117"/>
        <end position="123"/>
    </location>
    <ligand>
        <name>ATP</name>
        <dbReference type="ChEBI" id="CHEBI:30616"/>
    </ligand>
</feature>
<evidence type="ECO:0000256" key="3">
    <source>
        <dbReference type="ARBA" id="ARBA00022598"/>
    </source>
</evidence>
<evidence type="ECO:0000256" key="12">
    <source>
        <dbReference type="RuleBase" id="RU004135"/>
    </source>
</evidence>